<evidence type="ECO:0000256" key="1">
    <source>
        <dbReference type="ARBA" id="ARBA00022729"/>
    </source>
</evidence>
<evidence type="ECO:0000256" key="3">
    <source>
        <dbReference type="ARBA" id="ARBA00022837"/>
    </source>
</evidence>
<feature type="domain" description="Calx-beta" evidence="5">
    <location>
        <begin position="741"/>
        <end position="851"/>
    </location>
</feature>
<dbReference type="Pfam" id="PF17963">
    <property type="entry name" value="Big_9"/>
    <property type="match status" value="3"/>
</dbReference>
<proteinExistence type="predicted"/>
<feature type="compositionally biased region" description="Polar residues" evidence="4">
    <location>
        <begin position="2128"/>
        <end position="2143"/>
    </location>
</feature>
<keyword evidence="3" id="KW-0106">Calcium</keyword>
<feature type="domain" description="Calx-beta" evidence="5">
    <location>
        <begin position="610"/>
        <end position="720"/>
    </location>
</feature>
<feature type="region of interest" description="Disordered" evidence="4">
    <location>
        <begin position="2123"/>
        <end position="2143"/>
    </location>
</feature>
<feature type="compositionally biased region" description="Basic and acidic residues" evidence="4">
    <location>
        <begin position="608"/>
        <end position="618"/>
    </location>
</feature>
<evidence type="ECO:0000313" key="7">
    <source>
        <dbReference type="Proteomes" id="UP001149821"/>
    </source>
</evidence>
<feature type="region of interest" description="Disordered" evidence="4">
    <location>
        <begin position="18"/>
        <end position="52"/>
    </location>
</feature>
<feature type="region of interest" description="Disordered" evidence="4">
    <location>
        <begin position="169"/>
        <end position="191"/>
    </location>
</feature>
<feature type="compositionally biased region" description="Polar residues" evidence="4">
    <location>
        <begin position="747"/>
        <end position="758"/>
    </location>
</feature>
<dbReference type="Pfam" id="PF03160">
    <property type="entry name" value="Calx-beta"/>
    <property type="match status" value="4"/>
</dbReference>
<feature type="domain" description="Calx-beta" evidence="5">
    <location>
        <begin position="233"/>
        <end position="310"/>
    </location>
</feature>
<keyword evidence="2" id="KW-0677">Repeat</keyword>
<dbReference type="InterPro" id="IPR038081">
    <property type="entry name" value="CalX-like_sf"/>
</dbReference>
<comment type="caution">
    <text evidence="6">The sequence shown here is derived from an EMBL/GenBank/DDBJ whole genome shotgun (WGS) entry which is preliminary data.</text>
</comment>
<dbReference type="InterPro" id="IPR010221">
    <property type="entry name" value="VCBS_dom"/>
</dbReference>
<feature type="compositionally biased region" description="Polar residues" evidence="4">
    <location>
        <begin position="34"/>
        <end position="46"/>
    </location>
</feature>
<evidence type="ECO:0000256" key="4">
    <source>
        <dbReference type="SAM" id="MobiDB-lite"/>
    </source>
</evidence>
<protein>
    <submittedName>
        <fullName evidence="6">Ig-like domain-containing protein</fullName>
    </submittedName>
</protein>
<keyword evidence="7" id="KW-1185">Reference proteome</keyword>
<organism evidence="6 7">
    <name type="scientific">Enterovibrio qingdaonensis</name>
    <dbReference type="NCBI Taxonomy" id="2899818"/>
    <lineage>
        <taxon>Bacteria</taxon>
        <taxon>Pseudomonadati</taxon>
        <taxon>Pseudomonadota</taxon>
        <taxon>Gammaproteobacteria</taxon>
        <taxon>Vibrionales</taxon>
        <taxon>Vibrionaceae</taxon>
        <taxon>Enterovibrio</taxon>
    </lineage>
</organism>
<evidence type="ECO:0000259" key="5">
    <source>
        <dbReference type="Pfam" id="PF03160"/>
    </source>
</evidence>
<evidence type="ECO:0000256" key="2">
    <source>
        <dbReference type="ARBA" id="ARBA00022737"/>
    </source>
</evidence>
<dbReference type="Gene3D" id="2.60.40.2030">
    <property type="match status" value="7"/>
</dbReference>
<feature type="region of interest" description="Disordered" evidence="4">
    <location>
        <begin position="591"/>
        <end position="618"/>
    </location>
</feature>
<gene>
    <name evidence="6" type="ORF">LRP49_22370</name>
</gene>
<sequence length="2705" mass="287541">MSADTGIVVDGTDASLTLTDGKDATISDDGNGPGSNPDNDIPTLQVSGGGEVSEGKDITFNVKLSKAVDGDVTYSFDLGGAEINSEDITGITVNGEPVNIDDFLNGNVSLSFDGNTQDFKVVIDTQGDKVFEGDESFTLNVSADTGIVVDGDTDSLVLTGNADATVSDDGVINGNDKGNDDRPALSVTGGGEVSEGKDITFNVKLSKAVDGDVTYSFDLGGAEINAEDITGITVNGEPVNIDDFLNGNVSLSLDGNTQDFKVVIDTQGDKVFEGDESFTLNVSADTGIVVDGDTDSLVLTGNADATVSDDGVINGNDKGNDDRPDVASITSPTVNEGDTATFTVTLTNESTTDTTVTMTLASGSADKNVDFTDSKVTVNGKEVPVNADGTFDVTVSPGDTEFTVGVSTTDNLDADGKPVFENTEDFTLSGKTDSQTDPVTGTGTILDNDAPTLKVSNAGKVAEGSDAVFDVALSNAAQDEVEYTLTLNGIGKNPAELQDLLGDETSLTVHLLDENGAPLLDENDDPITVELFIDGNTLTNTVTLPGNVTSFQVQVPTFDDSAKPIYEGNERFKLTVDADILADSGNDKVGKATIADDGTGSNPPPEGGDDRPTVSIDGKTEVNEGKNAKFTVSLDNKADTDVTVKLVFTAGDTENDDLGSFQYKLENGQWQTVPDSGEITIPAGQDGFEVRVNATQNDIYEGDESFSLGIEAVDGVIIDTNADSVTTTITDGGNGPGNNPDDDRPTVSITGPQAQVSEGDSANFTVTLNKAAETNVKIKLSLTDIDTDADDLGDMTVSYELNGKTEVITADSNGDYTIPAGITELNVSVTTHQDTGYEGDEAFSVTVTPSEGVSGITDGKLATDNAIVSDDGKLGDNNDTDGGNDDRPTLNVKSLGDIEEGNLAAFNVKLGNDVKGDVTYTLKLESNDGFNLSDITSINVNGDEITDPDGIASFFNQGHNLTLAGNDTNFSVIINTKEDSEFEGSESVTLNVKTDVALAESGNQLSDTATITDNDNPPVAFDDYDGDGSYWVNNSDANGIFIAFNDITKNDTDKDDGDTVSVWNKDDLESFTLVPSEAGSIALSDDGEGLVFTPNPEFNGSVQIEYFATDGTNKSLEPANIHIYVNEVNANNDGLSTAFTTSSADGWQNLGENKYFTIKAFKIGDDGKRVEEGELITEGSEHIHRLGIGVADAARADSQGVPYQIEHNHKYDVSEAIQIDLNNPTFSMDVGIARLVASENGGEVGKYLIYDGDVLIDEVTFSFEEGHTGIINISSDVPFDRVVLESNERKDDGDRNGGDSSDFTITSISVHTEQYKVTETNTLDSTSTAQGSLLDNDSDPEGHSFQITQINETDLNFDINTGFATVEFPEGTLRIKADGTFEFDAKDQASLKKGDSQSFDFAYTIEDAKGDTDTANVKITIVGVNEAPIVEEVTARASEDDQTFVVDPLENSSDGDEGDVLKAENIQLSKGNTVGIKVVDGKLEVDPSEYEYLGEGEQEEITYTYDVVEYEGDTEISRTPTTATITIDGKNDAPQAGDYLNNPDTGKAYWTNNDVGKIVTIPADLILSNASDADKTDAIKIVLSSLKLDDPNAGDFELVVKVSESETKTVSKDYQLKDSESLESIIFTPNPDYSGQVNLSYQVTDGMSDSNIANIPIIVNAVHAKDDGLSTAFTTSSADGWQNLGENEYFTIKAFKIGDDGKRVEEGELITEGSEHIHRLGIGVADAARADSQGVPYQIEHNHKYDVSEAIQIDLNNPTFSMDVGIARLVASENGGEVGKYLIYDGDVLIDEVTFSFEEGHTGIINISSDVPFDRVVLESNERKDDGDRNGGDSSDFVITEITVHSTGVYQVIEGDTLESTATFQGSLFSNDIDPEGHTFSITEINGEPLAFIGDEATVVFDEGILTINGVTGEFNFEANDRDELGQGETDTFTFDYTIKDVKGDTDTAKVHIDIIGKETVVQPQAPEIETSQSSVLLEEAKLVDNDVALPIASGTFDISDPDSELVESNVSLSINLPQGQSIETANGETLSWKWVPAENSENAQLVGYYQDATPSDVAVITVELTPPADGAEGQWSYDVTLHEAIKHDDTSVSDEILDIPVTITVTDGDLTDTADLNIEVKDHGPSVSAQSPTYDSNDSSSFKLSDNDGGITLKGYVYTSNYQKIDVSHGVDSHGSHGYGVVSGNDHGINASNKHEVQYLGTDSFESIEAVLPETGYSAKITLGSLQENDSFETEFIVRFYKDGSVIGQMQLSESDLEFTSKGADKFGSVTINTTQGFDRVELIAVNNDNDGDNSDFTLKDLEIFTEPQTDSHQQSGSITANFGGDGEAATLPLQLLLPATQPSLTVAGEAVIVKLIDGNLVGLINEDENQPAFKITLNTNISPPEWELEQYEAIDGDSFSFDIQITDKDGDTNSDSVTVEFSDALQLPSPEGPTPTTSGLGADDSITIDNNSDIRFVGGAFPTGSGQAYTEEALREAGWTESEHGWELAQPIVKTEYDPLTGAYINGGGGNDNIVGGDGADIIRGGSNGHGSSGNVGDREGDRLEGGAGSDTFLWMKEDLVNIGTVGGYDHITDFIGDFNQYEDKLDLSDLVVLSDDNTLENMTVKYDGDSRIVISIDVDGIDETGSNAEADGEVTQHIVLDEYSQGGVHNSTIYENDGSLKNDGIVINTLINGEEKQLAITDNGGELSVQIISPVPTYEEQP</sequence>
<dbReference type="NCBIfam" id="TIGR01965">
    <property type="entry name" value="VCBS_repeat"/>
    <property type="match status" value="1"/>
</dbReference>
<feature type="region of interest" description="Disordered" evidence="4">
    <location>
        <begin position="727"/>
        <end position="758"/>
    </location>
</feature>
<evidence type="ECO:0000313" key="6">
    <source>
        <dbReference type="EMBL" id="MDD1783930.1"/>
    </source>
</evidence>
<name>A0ABT5QTU4_9GAMM</name>
<keyword evidence="1" id="KW-0732">Signal</keyword>
<dbReference type="RefSeq" id="WP_274145172.1">
    <property type="nucleotide sequence ID" value="NZ_JAJUBB010000025.1"/>
</dbReference>
<reference evidence="6" key="1">
    <citation type="submission" date="2021-12" db="EMBL/GenBank/DDBJ databases">
        <title>Enterovibrio ZSDZ35 sp. nov. and Enterovibrio ZSDZ42 sp. nov., isolated from coastal seawater in Qingdao.</title>
        <authorList>
            <person name="Zhang P."/>
        </authorList>
    </citation>
    <scope>NUCLEOTIDE SEQUENCE</scope>
    <source>
        <strain evidence="6">ZSDZ35</strain>
    </source>
</reference>
<dbReference type="EMBL" id="JAJUBB010000025">
    <property type="protein sequence ID" value="MDD1783930.1"/>
    <property type="molecule type" value="Genomic_DNA"/>
</dbReference>
<dbReference type="SUPFAM" id="SSF141072">
    <property type="entry name" value="CalX-like"/>
    <property type="match status" value="6"/>
</dbReference>
<dbReference type="InterPro" id="IPR003644">
    <property type="entry name" value="Calx_beta"/>
</dbReference>
<dbReference type="Proteomes" id="UP001149821">
    <property type="component" value="Unassembled WGS sequence"/>
</dbReference>
<feature type="region of interest" description="Disordered" evidence="4">
    <location>
        <begin position="310"/>
        <end position="333"/>
    </location>
</feature>
<accession>A0ABT5QTU4</accession>
<dbReference type="SUPFAM" id="SSF51120">
    <property type="entry name" value="beta-Roll"/>
    <property type="match status" value="1"/>
</dbReference>
<dbReference type="InterPro" id="IPR011049">
    <property type="entry name" value="Serralysin-like_metalloprot_C"/>
</dbReference>
<feature type="region of interest" description="Disordered" evidence="4">
    <location>
        <begin position="867"/>
        <end position="889"/>
    </location>
</feature>
<feature type="domain" description="Calx-beta" evidence="5">
    <location>
        <begin position="92"/>
        <end position="169"/>
    </location>
</feature>